<evidence type="ECO:0000313" key="2">
    <source>
        <dbReference type="EMBL" id="GGY13130.1"/>
    </source>
</evidence>
<dbReference type="InterPro" id="IPR009959">
    <property type="entry name" value="Cyclase_SnoaL-like"/>
</dbReference>
<dbReference type="PANTHER" id="PTHR38436">
    <property type="entry name" value="POLYKETIDE CYCLASE SNOAL-LIKE DOMAIN"/>
    <property type="match status" value="1"/>
</dbReference>
<feature type="signal peptide" evidence="1">
    <location>
        <begin position="1"/>
        <end position="24"/>
    </location>
</feature>
<evidence type="ECO:0000256" key="1">
    <source>
        <dbReference type="SAM" id="SignalP"/>
    </source>
</evidence>
<feature type="chain" id="PRO_5037896324" description="Ester cyclase" evidence="1">
    <location>
        <begin position="25"/>
        <end position="179"/>
    </location>
</feature>
<accession>A0A918P1G3</accession>
<dbReference type="SUPFAM" id="SSF54427">
    <property type="entry name" value="NTF2-like"/>
    <property type="match status" value="1"/>
</dbReference>
<dbReference type="EMBL" id="BMYX01000007">
    <property type="protein sequence ID" value="GGY13130.1"/>
    <property type="molecule type" value="Genomic_DNA"/>
</dbReference>
<evidence type="ECO:0000313" key="3">
    <source>
        <dbReference type="Proteomes" id="UP000645257"/>
    </source>
</evidence>
<reference evidence="2" key="1">
    <citation type="journal article" date="2014" name="Int. J. Syst. Evol. Microbiol.">
        <title>Complete genome sequence of Corynebacterium casei LMG S-19264T (=DSM 44701T), isolated from a smear-ripened cheese.</title>
        <authorList>
            <consortium name="US DOE Joint Genome Institute (JGI-PGF)"/>
            <person name="Walter F."/>
            <person name="Albersmeier A."/>
            <person name="Kalinowski J."/>
            <person name="Ruckert C."/>
        </authorList>
    </citation>
    <scope>NUCLEOTIDE SEQUENCE</scope>
    <source>
        <strain evidence="2">KCTC 32182</strain>
    </source>
</reference>
<keyword evidence="3" id="KW-1185">Reference proteome</keyword>
<proteinExistence type="predicted"/>
<evidence type="ECO:0008006" key="4">
    <source>
        <dbReference type="Google" id="ProtNLM"/>
    </source>
</evidence>
<dbReference type="Proteomes" id="UP000645257">
    <property type="component" value="Unassembled WGS sequence"/>
</dbReference>
<comment type="caution">
    <text evidence="2">The sequence shown here is derived from an EMBL/GenBank/DDBJ whole genome shotgun (WGS) entry which is preliminary data.</text>
</comment>
<dbReference type="GO" id="GO:0030638">
    <property type="term" value="P:polyketide metabolic process"/>
    <property type="evidence" value="ECO:0007669"/>
    <property type="project" value="InterPro"/>
</dbReference>
<dbReference type="Pfam" id="PF07366">
    <property type="entry name" value="SnoaL"/>
    <property type="match status" value="1"/>
</dbReference>
<protein>
    <recommendedName>
        <fullName evidence="4">Ester cyclase</fullName>
    </recommendedName>
</protein>
<dbReference type="AlphaFoldDB" id="A0A918P1G3"/>
<organism evidence="2 3">
    <name type="scientific">Paludibacterium paludis</name>
    <dbReference type="NCBI Taxonomy" id="1225769"/>
    <lineage>
        <taxon>Bacteria</taxon>
        <taxon>Pseudomonadati</taxon>
        <taxon>Pseudomonadota</taxon>
        <taxon>Betaproteobacteria</taxon>
        <taxon>Neisseriales</taxon>
        <taxon>Chromobacteriaceae</taxon>
        <taxon>Paludibacterium</taxon>
    </lineage>
</organism>
<name>A0A918P1G3_9NEIS</name>
<gene>
    <name evidence="2" type="ORF">GCM10011289_15420</name>
</gene>
<dbReference type="Gene3D" id="3.10.450.50">
    <property type="match status" value="1"/>
</dbReference>
<reference evidence="2" key="2">
    <citation type="submission" date="2020-09" db="EMBL/GenBank/DDBJ databases">
        <authorList>
            <person name="Sun Q."/>
            <person name="Kim S."/>
        </authorList>
    </citation>
    <scope>NUCLEOTIDE SEQUENCE</scope>
    <source>
        <strain evidence="2">KCTC 32182</strain>
    </source>
</reference>
<dbReference type="InterPro" id="IPR032710">
    <property type="entry name" value="NTF2-like_dom_sf"/>
</dbReference>
<sequence>MVAFSRVVPLLSLIAVILAAPAGAGDILPQPKSLVIDRSIPAARRASMMLAAQRYYAFWHTGESRFAKEALSANFMDRALPEGRPQGVEGPLFASKIFRTAVPDLAVDVEEMLLVGDRVVGRLRFRGHFSGTFNGVAGDGRAIDFIATDIYRVADGRITDNWHLEDNLTLLKQMGIVKP</sequence>
<dbReference type="PANTHER" id="PTHR38436:SF1">
    <property type="entry name" value="ESTER CYCLASE"/>
    <property type="match status" value="1"/>
</dbReference>
<keyword evidence="1" id="KW-0732">Signal</keyword>